<dbReference type="InterPro" id="IPR039039">
    <property type="entry name" value="RAI1-like_fam"/>
</dbReference>
<dbReference type="InterPro" id="IPR013961">
    <property type="entry name" value="RAI1"/>
</dbReference>
<gene>
    <name evidence="9" type="ORF">BD289DRAFT_436024</name>
</gene>
<dbReference type="Proteomes" id="UP000241462">
    <property type="component" value="Unassembled WGS sequence"/>
</dbReference>
<proteinExistence type="inferred from homology"/>
<reference evidence="9 10" key="1">
    <citation type="journal article" date="2018" name="Mycol. Prog.">
        <title>Coniella lustricola, a new species from submerged detritus.</title>
        <authorList>
            <person name="Raudabaugh D.B."/>
            <person name="Iturriaga T."/>
            <person name="Carver A."/>
            <person name="Mondo S."/>
            <person name="Pangilinan J."/>
            <person name="Lipzen A."/>
            <person name="He G."/>
            <person name="Amirebrahimi M."/>
            <person name="Grigoriev I.V."/>
            <person name="Miller A.N."/>
        </authorList>
    </citation>
    <scope>NUCLEOTIDE SEQUENCE [LARGE SCALE GENOMIC DNA]</scope>
    <source>
        <strain evidence="9 10">B22-T-1</strain>
    </source>
</reference>
<comment type="similarity">
    <text evidence="2 7">Belongs to the DXO/Dom3Z family.</text>
</comment>
<keyword evidence="7" id="KW-0479">Metal-binding</keyword>
<dbReference type="Pfam" id="PF08652">
    <property type="entry name" value="RAI1"/>
    <property type="match status" value="1"/>
</dbReference>
<name>A0A2T3A5Q7_9PEZI</name>
<keyword evidence="7" id="KW-0547">Nucleotide-binding</keyword>
<dbReference type="FunCoup" id="A0A2T3A5Q7">
    <property type="interactions" value="615"/>
</dbReference>
<evidence type="ECO:0000256" key="1">
    <source>
        <dbReference type="ARBA" id="ARBA00001968"/>
    </source>
</evidence>
<dbReference type="PANTHER" id="PTHR12395">
    <property type="entry name" value="DOM-3 RELATED"/>
    <property type="match status" value="1"/>
</dbReference>
<evidence type="ECO:0000313" key="9">
    <source>
        <dbReference type="EMBL" id="PSR83361.1"/>
    </source>
</evidence>
<comment type="function">
    <text evidence="5">Decapping enzyme for NAD-capped RNAs: specifically hydrolyzes the nicotinamide adenine dinucleotide (NAD) cap from a subset of RNAs by removing the entire NAD moiety from the 5'-end of an NAD-capped RNA. The NAD-cap is present at the 5'-end of some RNAs and snoRNAs. In contrast to the canonical 5'-end N7 methylguanosine (m7G) cap, the NAD cap promotes mRNA decay. Also acts as a non-canonical decapping enzyme that removes the entire cap structure of m7G capped or incompletely capped RNAs. Has decapping activity toward incomplete 5'-end m7G cap mRNAs such as unmethylated 5'-end-capped RNA (cap0), while it has no activity toward 2'-O-ribose methylated m7G cap (cap1). Also possesses RNA 5'-pyrophosphohydrolase activity by hydrolyzing the 5'-end triphosphate to release pyrophosphates. Stimulates exoribonuclease activity of Rat1, allowing it to degrade RNAs with stable secondary structure more effectively.</text>
</comment>
<comment type="catalytic activity">
    <reaction evidence="6">
        <text>a 5'-end NAD(+)-phospho-ribonucleoside in mRNA + H2O = a 5'-end phospho-ribonucleoside in mRNA + NAD(+) + H(+)</text>
        <dbReference type="Rhea" id="RHEA:60880"/>
        <dbReference type="Rhea" id="RHEA-COMP:15692"/>
        <dbReference type="Rhea" id="RHEA-COMP:15698"/>
        <dbReference type="ChEBI" id="CHEBI:15377"/>
        <dbReference type="ChEBI" id="CHEBI:15378"/>
        <dbReference type="ChEBI" id="CHEBI:57540"/>
        <dbReference type="ChEBI" id="CHEBI:138282"/>
        <dbReference type="ChEBI" id="CHEBI:144029"/>
    </reaction>
    <physiologicalReaction direction="left-to-right" evidence="6">
        <dbReference type="Rhea" id="RHEA:60881"/>
    </physiologicalReaction>
</comment>
<dbReference type="EC" id="3.6.1.-" evidence="7"/>
<dbReference type="GO" id="GO:0004518">
    <property type="term" value="F:nuclease activity"/>
    <property type="evidence" value="ECO:0007669"/>
    <property type="project" value="UniProtKB-KW"/>
</dbReference>
<comment type="catalytic activity">
    <reaction evidence="3">
        <text>a 5'-end (N(7)-methyl 5'-triphosphoguanosine)-ribonucleoside-ribonucleotide in mRNA + H2O = a (N(7)-methyl 5'-triphosphoguanosine)-nucleoside + a 5'-end phospho-ribonucleoside in mRNA + H(+)</text>
        <dbReference type="Rhea" id="RHEA:66928"/>
        <dbReference type="Rhea" id="RHEA-COMP:15692"/>
        <dbReference type="Rhea" id="RHEA-COMP:17313"/>
        <dbReference type="ChEBI" id="CHEBI:15377"/>
        <dbReference type="ChEBI" id="CHEBI:15378"/>
        <dbReference type="ChEBI" id="CHEBI:138282"/>
        <dbReference type="ChEBI" id="CHEBI:172876"/>
        <dbReference type="ChEBI" id="CHEBI:172877"/>
    </reaction>
    <physiologicalReaction direction="left-to-right" evidence="3">
        <dbReference type="Rhea" id="RHEA:66929"/>
    </physiologicalReaction>
</comment>
<protein>
    <recommendedName>
        <fullName evidence="7">Decapping nuclease</fullName>
        <ecNumber evidence="7">3.6.1.-</ecNumber>
    </recommendedName>
</protein>
<evidence type="ECO:0000313" key="10">
    <source>
        <dbReference type="Proteomes" id="UP000241462"/>
    </source>
</evidence>
<keyword evidence="7" id="KW-0540">Nuclease</keyword>
<keyword evidence="7" id="KW-0539">Nucleus</keyword>
<comment type="catalytic activity">
    <reaction evidence="4">
        <text>a 5'-end triphospho-ribonucleoside in mRNA + H2O = a 5'-end phospho-ribonucleoside in mRNA + diphosphate + H(+)</text>
        <dbReference type="Rhea" id="RHEA:78683"/>
        <dbReference type="Rhea" id="RHEA-COMP:15692"/>
        <dbReference type="Rhea" id="RHEA-COMP:17164"/>
        <dbReference type="ChEBI" id="CHEBI:15377"/>
        <dbReference type="ChEBI" id="CHEBI:15378"/>
        <dbReference type="ChEBI" id="CHEBI:33019"/>
        <dbReference type="ChEBI" id="CHEBI:138282"/>
        <dbReference type="ChEBI" id="CHEBI:167618"/>
    </reaction>
    <physiologicalReaction direction="left-to-right" evidence="4">
        <dbReference type="Rhea" id="RHEA:78684"/>
    </physiologicalReaction>
</comment>
<evidence type="ECO:0000256" key="5">
    <source>
        <dbReference type="ARBA" id="ARBA00046211"/>
    </source>
</evidence>
<comment type="subcellular location">
    <subcellularLocation>
        <location evidence="7">Nucleus</location>
    </subcellularLocation>
</comment>
<dbReference type="GO" id="GO:0110155">
    <property type="term" value="P:NAD-cap decapping"/>
    <property type="evidence" value="ECO:0007669"/>
    <property type="project" value="TreeGrafter"/>
</dbReference>
<dbReference type="STRING" id="2025994.A0A2T3A5Q7"/>
<dbReference type="PANTHER" id="PTHR12395:SF9">
    <property type="entry name" value="DECAPPING AND EXORIBONUCLEASE PROTEIN"/>
    <property type="match status" value="1"/>
</dbReference>
<keyword evidence="7" id="KW-0694">RNA-binding</keyword>
<keyword evidence="10" id="KW-1185">Reference proteome</keyword>
<evidence type="ECO:0000259" key="8">
    <source>
        <dbReference type="Pfam" id="PF08652"/>
    </source>
</evidence>
<dbReference type="GO" id="GO:0034353">
    <property type="term" value="F:mRNA 5'-diphosphatase activity"/>
    <property type="evidence" value="ECO:0007669"/>
    <property type="project" value="TreeGrafter"/>
</dbReference>
<evidence type="ECO:0000256" key="2">
    <source>
        <dbReference type="ARBA" id="ARBA00006562"/>
    </source>
</evidence>
<evidence type="ECO:0000256" key="4">
    <source>
        <dbReference type="ARBA" id="ARBA00044692"/>
    </source>
</evidence>
<feature type="domain" description="RAI1-like" evidence="8">
    <location>
        <begin position="55"/>
        <end position="393"/>
    </location>
</feature>
<dbReference type="GO" id="GO:0005829">
    <property type="term" value="C:cytosol"/>
    <property type="evidence" value="ECO:0007669"/>
    <property type="project" value="TreeGrafter"/>
</dbReference>
<dbReference type="GO" id="GO:0005634">
    <property type="term" value="C:nucleus"/>
    <property type="evidence" value="ECO:0007669"/>
    <property type="project" value="UniProtKB-SubCell"/>
</dbReference>
<evidence type="ECO:0000256" key="3">
    <source>
        <dbReference type="ARBA" id="ARBA00044676"/>
    </source>
</evidence>
<evidence type="ECO:0000256" key="7">
    <source>
        <dbReference type="RuleBase" id="RU367113"/>
    </source>
</evidence>
<dbReference type="OrthoDB" id="5853397at2759"/>
<dbReference type="AlphaFoldDB" id="A0A2T3A5Q7"/>
<dbReference type="GO" id="GO:0003723">
    <property type="term" value="F:RNA binding"/>
    <property type="evidence" value="ECO:0007669"/>
    <property type="project" value="UniProtKB-KW"/>
</dbReference>
<comment type="cofactor">
    <cofactor evidence="1 7">
        <name>a divalent metal cation</name>
        <dbReference type="ChEBI" id="CHEBI:60240"/>
    </cofactor>
</comment>
<dbReference type="GO" id="GO:0000956">
    <property type="term" value="P:nuclear-transcribed mRNA catabolic process"/>
    <property type="evidence" value="ECO:0007669"/>
    <property type="project" value="TreeGrafter"/>
</dbReference>
<dbReference type="EMBL" id="KZ678461">
    <property type="protein sequence ID" value="PSR83361.1"/>
    <property type="molecule type" value="Genomic_DNA"/>
</dbReference>
<keyword evidence="7" id="KW-0378">Hydrolase</keyword>
<dbReference type="InParanoid" id="A0A2T3A5Q7"/>
<sequence length="422" mass="48991">MKRLSRRLRSPAAPRQFLSPIALWKSRGQKHPNDMDSAFSIQPVGRFARPSEAVKRPKEFACFSYDDEHKFHLGDRSMRWYYTPELDVDLSKGVDQFVKHDSSVDEHLDSLLKTIMHHEKQTGKKIDAQVVTWRGCVTKFMASPFEDRDGFELNATLYQDCIFIEENHAYRMESEREQAKQPWRGRIPREHMTFWGYKFETLATLPAPWGKTSREYIEGRKDEPVNNLAQYCSVVRTGVGNTVLCLGGEVDAIWDSKPRKQGDAIRWVELKTSAEINSDKDYSFFERKLCKFWIQSFLLGVPKIIVGFRSRDGILRKVEEINTEEIPATVSRRNRSWDGNVCINFAADFLQWLRTKIDDEGVWRIRRRAGSPQIEVFKTSEDTGHGRILTDEFINHRIKLSLPAASPAQEEKSQEEVVEKEP</sequence>
<organism evidence="9 10">
    <name type="scientific">Coniella lustricola</name>
    <dbReference type="NCBI Taxonomy" id="2025994"/>
    <lineage>
        <taxon>Eukaryota</taxon>
        <taxon>Fungi</taxon>
        <taxon>Dikarya</taxon>
        <taxon>Ascomycota</taxon>
        <taxon>Pezizomycotina</taxon>
        <taxon>Sordariomycetes</taxon>
        <taxon>Sordariomycetidae</taxon>
        <taxon>Diaporthales</taxon>
        <taxon>Schizoparmaceae</taxon>
        <taxon>Coniella</taxon>
    </lineage>
</organism>
<accession>A0A2T3A5Q7</accession>
<evidence type="ECO:0000256" key="6">
    <source>
        <dbReference type="ARBA" id="ARBA00048124"/>
    </source>
</evidence>
<dbReference type="GO" id="GO:0000166">
    <property type="term" value="F:nucleotide binding"/>
    <property type="evidence" value="ECO:0007669"/>
    <property type="project" value="UniProtKB-KW"/>
</dbReference>
<dbReference type="GO" id="GO:0046872">
    <property type="term" value="F:metal ion binding"/>
    <property type="evidence" value="ECO:0007669"/>
    <property type="project" value="UniProtKB-KW"/>
</dbReference>